<protein>
    <recommendedName>
        <fullName evidence="4 5">Large ribosomal subunit protein bL19</fullName>
    </recommendedName>
</protein>
<accession>A0A3B1E9J7</accession>
<keyword evidence="2 5" id="KW-0689">Ribosomal protein</keyword>
<dbReference type="HAMAP" id="MF_00402">
    <property type="entry name" value="Ribosomal_bL19"/>
    <property type="match status" value="1"/>
</dbReference>
<evidence type="ECO:0000256" key="6">
    <source>
        <dbReference type="RuleBase" id="RU000559"/>
    </source>
</evidence>
<comment type="function">
    <text evidence="5 6">This protein is located at the 30S-50S ribosomal subunit interface and may play a role in the structure and function of the aminoacyl-tRNA binding site.</text>
</comment>
<evidence type="ECO:0000256" key="1">
    <source>
        <dbReference type="ARBA" id="ARBA00005781"/>
    </source>
</evidence>
<gene>
    <name evidence="5 7" type="primary">rplS</name>
    <name evidence="7" type="ORF">BUCINSTRO3249_0259</name>
</gene>
<dbReference type="EMBL" id="LR025085">
    <property type="protein sequence ID" value="VAX76659.1"/>
    <property type="molecule type" value="Genomic_DNA"/>
</dbReference>
<dbReference type="InterPro" id="IPR018257">
    <property type="entry name" value="Ribosomal_bL19_CS"/>
</dbReference>
<sequence length="119" mass="13950">MNNYIQLIENEYKKKDIPNFRSGDSVIIKIWISEGSKRRIQSFEGIVIAKRNRNLNSSFTVRKISNGEGIERKFLIHSPNIHEIKILKKGLVRRAKLYYLRTRIGKSARIKEKLLHSSI</sequence>
<dbReference type="GO" id="GO:0003735">
    <property type="term" value="F:structural constituent of ribosome"/>
    <property type="evidence" value="ECO:0007669"/>
    <property type="project" value="InterPro"/>
</dbReference>
<dbReference type="SUPFAM" id="SSF50104">
    <property type="entry name" value="Translation proteins SH3-like domain"/>
    <property type="match status" value="1"/>
</dbReference>
<dbReference type="PRINTS" id="PR00061">
    <property type="entry name" value="RIBOSOMALL19"/>
</dbReference>
<dbReference type="STRING" id="1921549.GCA_900128825_00258"/>
<name>A0A3B1E9J7_9GAMM</name>
<organism evidence="7 8">
    <name type="scientific">Buchnera aphidicola</name>
    <name type="common">Cinara strobi</name>
    <dbReference type="NCBI Taxonomy" id="1921549"/>
    <lineage>
        <taxon>Bacteria</taxon>
        <taxon>Pseudomonadati</taxon>
        <taxon>Pseudomonadota</taxon>
        <taxon>Gammaproteobacteria</taxon>
        <taxon>Enterobacterales</taxon>
        <taxon>Erwiniaceae</taxon>
        <taxon>Buchnera</taxon>
    </lineage>
</organism>
<dbReference type="OrthoDB" id="9803541at2"/>
<dbReference type="FunFam" id="2.30.30.790:FF:000001">
    <property type="entry name" value="50S ribosomal protein L19"/>
    <property type="match status" value="1"/>
</dbReference>
<evidence type="ECO:0000313" key="7">
    <source>
        <dbReference type="EMBL" id="VAX76659.1"/>
    </source>
</evidence>
<dbReference type="PANTHER" id="PTHR15680">
    <property type="entry name" value="RIBOSOMAL PROTEIN L19"/>
    <property type="match status" value="1"/>
</dbReference>
<dbReference type="Pfam" id="PF01245">
    <property type="entry name" value="Ribosomal_L19"/>
    <property type="match status" value="1"/>
</dbReference>
<dbReference type="InterPro" id="IPR008991">
    <property type="entry name" value="Translation_prot_SH3-like_sf"/>
</dbReference>
<evidence type="ECO:0000313" key="8">
    <source>
        <dbReference type="Proteomes" id="UP000271849"/>
    </source>
</evidence>
<dbReference type="InterPro" id="IPR038657">
    <property type="entry name" value="Ribosomal_bL19_sf"/>
</dbReference>
<dbReference type="GO" id="GO:0006412">
    <property type="term" value="P:translation"/>
    <property type="evidence" value="ECO:0007669"/>
    <property type="project" value="UniProtKB-UniRule"/>
</dbReference>
<keyword evidence="3 5" id="KW-0687">Ribonucleoprotein</keyword>
<evidence type="ECO:0000256" key="2">
    <source>
        <dbReference type="ARBA" id="ARBA00022980"/>
    </source>
</evidence>
<dbReference type="Proteomes" id="UP000271849">
    <property type="component" value="Chromosome"/>
</dbReference>
<evidence type="ECO:0000256" key="4">
    <source>
        <dbReference type="ARBA" id="ARBA00035171"/>
    </source>
</evidence>
<evidence type="ECO:0000256" key="5">
    <source>
        <dbReference type="HAMAP-Rule" id="MF_00402"/>
    </source>
</evidence>
<dbReference type="PIRSF" id="PIRSF002191">
    <property type="entry name" value="Ribosomal_L19"/>
    <property type="match status" value="1"/>
</dbReference>
<dbReference type="Gene3D" id="2.30.30.790">
    <property type="match status" value="1"/>
</dbReference>
<proteinExistence type="inferred from homology"/>
<dbReference type="RefSeq" id="WP_158349133.1">
    <property type="nucleotide sequence ID" value="NZ_LR025085.1"/>
</dbReference>
<evidence type="ECO:0000256" key="3">
    <source>
        <dbReference type="ARBA" id="ARBA00023274"/>
    </source>
</evidence>
<reference evidence="8" key="1">
    <citation type="submission" date="2018-09" db="EMBL/GenBank/DDBJ databases">
        <authorList>
            <person name="Manzano-Marin A."/>
            <person name="Manzano-Marin A."/>
        </authorList>
    </citation>
    <scope>NUCLEOTIDE SEQUENCE [LARGE SCALE GENOMIC DNA]</scope>
    <source>
        <strain evidence="8">BuCistrobi</strain>
    </source>
</reference>
<dbReference type="GO" id="GO:0022625">
    <property type="term" value="C:cytosolic large ribosomal subunit"/>
    <property type="evidence" value="ECO:0007669"/>
    <property type="project" value="TreeGrafter"/>
</dbReference>
<dbReference type="InterPro" id="IPR001857">
    <property type="entry name" value="Ribosomal_bL19"/>
</dbReference>
<dbReference type="PANTHER" id="PTHR15680:SF9">
    <property type="entry name" value="LARGE RIBOSOMAL SUBUNIT PROTEIN BL19M"/>
    <property type="match status" value="1"/>
</dbReference>
<dbReference type="PROSITE" id="PS01015">
    <property type="entry name" value="RIBOSOMAL_L19"/>
    <property type="match status" value="1"/>
</dbReference>
<dbReference type="AlphaFoldDB" id="A0A3B1E9J7"/>
<comment type="similarity">
    <text evidence="1 5 6">Belongs to the bacterial ribosomal protein bL19 family.</text>
</comment>
<dbReference type="NCBIfam" id="TIGR01024">
    <property type="entry name" value="rplS_bact"/>
    <property type="match status" value="1"/>
</dbReference>